<dbReference type="AlphaFoldDB" id="A0A399EAL9"/>
<feature type="compositionally biased region" description="Basic and acidic residues" evidence="1">
    <location>
        <begin position="30"/>
        <end position="41"/>
    </location>
</feature>
<name>A0A399EAL9_9DEIN</name>
<evidence type="ECO:0000313" key="3">
    <source>
        <dbReference type="Proteomes" id="UP000265715"/>
    </source>
</evidence>
<feature type="compositionally biased region" description="Low complexity" evidence="1">
    <location>
        <begin position="135"/>
        <end position="154"/>
    </location>
</feature>
<accession>A0A399EAL9</accession>
<evidence type="ECO:0000256" key="1">
    <source>
        <dbReference type="SAM" id="MobiDB-lite"/>
    </source>
</evidence>
<feature type="compositionally biased region" description="Pro residues" evidence="1">
    <location>
        <begin position="82"/>
        <end position="98"/>
    </location>
</feature>
<dbReference type="EMBL" id="QXDL01000239">
    <property type="protein sequence ID" value="RIH79940.1"/>
    <property type="molecule type" value="Genomic_DNA"/>
</dbReference>
<feature type="compositionally biased region" description="Low complexity" evidence="1">
    <location>
        <begin position="99"/>
        <end position="126"/>
    </location>
</feature>
<protein>
    <submittedName>
        <fullName evidence="2">Uncharacterized protein</fullName>
    </submittedName>
</protein>
<sequence length="264" mass="26776">MAQPGLPRRDDLQRPRAQRLGRQAGVGAAERGRGGAPDPRRQGPGRAQPLPPRVPAARGGRGCRGGGAGGRGGAQGPLRQPGAPPPARGGPALRPRPPGAGAAHRLSLRPGRGPAGPARRGPAPARRPFRDLRPRPAAARPGPGLPRAARALGLVGDDRAALGGVEVRRPRPGAGPGAPRQPGGGAGPPRAAARGHPGALPPGGPPAHERPRPHRPGLAVARGRDPAQGPAHLRHRAAPDGALPRAVLQPVQRPGLRLARGRRP</sequence>
<organism evidence="2 3">
    <name type="scientific">Calidithermus terrae</name>
    <dbReference type="NCBI Taxonomy" id="1408545"/>
    <lineage>
        <taxon>Bacteria</taxon>
        <taxon>Thermotogati</taxon>
        <taxon>Deinococcota</taxon>
        <taxon>Deinococci</taxon>
        <taxon>Thermales</taxon>
        <taxon>Thermaceae</taxon>
        <taxon>Calidithermus</taxon>
    </lineage>
</organism>
<feature type="compositionally biased region" description="Gly residues" evidence="1">
    <location>
        <begin position="59"/>
        <end position="75"/>
    </location>
</feature>
<gene>
    <name evidence="2" type="ORF">Mterra_03560</name>
</gene>
<evidence type="ECO:0000313" key="2">
    <source>
        <dbReference type="EMBL" id="RIH79940.1"/>
    </source>
</evidence>
<proteinExistence type="predicted"/>
<reference evidence="2 3" key="1">
    <citation type="submission" date="2018-08" db="EMBL/GenBank/DDBJ databases">
        <title>Meiothermus terrae DSM 26712 genome sequencing project.</title>
        <authorList>
            <person name="Da Costa M.S."/>
            <person name="Albuquerque L."/>
            <person name="Raposo P."/>
            <person name="Froufe H.J.C."/>
            <person name="Barroso C.S."/>
            <person name="Egas C."/>
        </authorList>
    </citation>
    <scope>NUCLEOTIDE SEQUENCE [LARGE SCALE GENOMIC DNA]</scope>
    <source>
        <strain evidence="2 3">DSM 26712</strain>
    </source>
</reference>
<feature type="region of interest" description="Disordered" evidence="1">
    <location>
        <begin position="1"/>
        <end position="264"/>
    </location>
</feature>
<keyword evidence="3" id="KW-1185">Reference proteome</keyword>
<feature type="compositionally biased region" description="Low complexity" evidence="1">
    <location>
        <begin position="188"/>
        <end position="198"/>
    </location>
</feature>
<dbReference type="Proteomes" id="UP000265715">
    <property type="component" value="Unassembled WGS sequence"/>
</dbReference>
<comment type="caution">
    <text evidence="2">The sequence shown here is derived from an EMBL/GenBank/DDBJ whole genome shotgun (WGS) entry which is preliminary data.</text>
</comment>